<sequence>NGLYLLGNRFSESREWYQVFENQELPEYVSKDERNAKNLYITNENNFAEIILIGFIMIAILFLSLRKSRRYSIIKRLCGNKVICCFKIRKLPDHVGFQQMKVLSKWFKIGLQQ</sequence>
<organism evidence="2 3">
    <name type="scientific">Reticulomyxa filosa</name>
    <dbReference type="NCBI Taxonomy" id="46433"/>
    <lineage>
        <taxon>Eukaryota</taxon>
        <taxon>Sar</taxon>
        <taxon>Rhizaria</taxon>
        <taxon>Retaria</taxon>
        <taxon>Foraminifera</taxon>
        <taxon>Monothalamids</taxon>
        <taxon>Reticulomyxidae</taxon>
        <taxon>Reticulomyxa</taxon>
    </lineage>
</organism>
<evidence type="ECO:0000313" key="3">
    <source>
        <dbReference type="Proteomes" id="UP000023152"/>
    </source>
</evidence>
<feature type="non-terminal residue" evidence="2">
    <location>
        <position position="1"/>
    </location>
</feature>
<gene>
    <name evidence="2" type="ORF">RFI_29884</name>
</gene>
<dbReference type="EMBL" id="ASPP01026099">
    <property type="protein sequence ID" value="ETO07507.1"/>
    <property type="molecule type" value="Genomic_DNA"/>
</dbReference>
<keyword evidence="1" id="KW-0472">Membrane</keyword>
<proteinExistence type="predicted"/>
<keyword evidence="1" id="KW-1133">Transmembrane helix</keyword>
<feature type="transmembrane region" description="Helical" evidence="1">
    <location>
        <begin position="47"/>
        <end position="65"/>
    </location>
</feature>
<evidence type="ECO:0000313" key="2">
    <source>
        <dbReference type="EMBL" id="ETO07507.1"/>
    </source>
</evidence>
<protein>
    <submittedName>
        <fullName evidence="2">Uncharacterized protein</fullName>
    </submittedName>
</protein>
<evidence type="ECO:0000256" key="1">
    <source>
        <dbReference type="SAM" id="Phobius"/>
    </source>
</evidence>
<dbReference type="AlphaFoldDB" id="X6M273"/>
<dbReference type="Proteomes" id="UP000023152">
    <property type="component" value="Unassembled WGS sequence"/>
</dbReference>
<keyword evidence="3" id="KW-1185">Reference proteome</keyword>
<comment type="caution">
    <text evidence="2">The sequence shown here is derived from an EMBL/GenBank/DDBJ whole genome shotgun (WGS) entry which is preliminary data.</text>
</comment>
<reference evidence="2 3" key="1">
    <citation type="journal article" date="2013" name="Curr. Biol.">
        <title>The Genome of the Foraminiferan Reticulomyxa filosa.</title>
        <authorList>
            <person name="Glockner G."/>
            <person name="Hulsmann N."/>
            <person name="Schleicher M."/>
            <person name="Noegel A.A."/>
            <person name="Eichinger L."/>
            <person name="Gallinger C."/>
            <person name="Pawlowski J."/>
            <person name="Sierra R."/>
            <person name="Euteneuer U."/>
            <person name="Pillet L."/>
            <person name="Moustafa A."/>
            <person name="Platzer M."/>
            <person name="Groth M."/>
            <person name="Szafranski K."/>
            <person name="Schliwa M."/>
        </authorList>
    </citation>
    <scope>NUCLEOTIDE SEQUENCE [LARGE SCALE GENOMIC DNA]</scope>
</reference>
<name>X6M273_RETFI</name>
<keyword evidence="1" id="KW-0812">Transmembrane</keyword>
<accession>X6M273</accession>